<evidence type="ECO:0000313" key="3">
    <source>
        <dbReference type="Proteomes" id="UP000036403"/>
    </source>
</evidence>
<evidence type="ECO:0000256" key="1">
    <source>
        <dbReference type="SAM" id="Coils"/>
    </source>
</evidence>
<dbReference type="OrthoDB" id="7701306at2759"/>
<dbReference type="EMBL" id="LBMM01009226">
    <property type="protein sequence ID" value="KMQ88293.1"/>
    <property type="molecule type" value="Genomic_DNA"/>
</dbReference>
<comment type="caution">
    <text evidence="2">The sequence shown here is derived from an EMBL/GenBank/DDBJ whole genome shotgun (WGS) entry which is preliminary data.</text>
</comment>
<dbReference type="PaxDb" id="67767-A0A0J7KCW9"/>
<gene>
    <name evidence="2" type="ORF">RF55_12247</name>
</gene>
<name>A0A0J7KCW9_LASNI</name>
<proteinExistence type="predicted"/>
<protein>
    <submittedName>
        <fullName evidence="2">Uncharacterized protein</fullName>
    </submittedName>
</protein>
<keyword evidence="3" id="KW-1185">Reference proteome</keyword>
<sequence>MRSPEREKGEGLEGLIRDLMEESRERWGRVESSLEVIRRELEELKGREERWKLEKEEIKKKNILIKGLKVEGKDADKEIEELCRKLEVKVHVEVIRKVKMGGEGRDELLILKLGSEEEKKEMLWKKKLLKRSKVWVEEDLTWKERRMKWDLKDIGREEELKGGKVWIGYNKININGEWWFWDEDGGNMRDWKGNRRRGEMRNKDMEFWEAFRDRDIIFLMETWLDEKGWDKIRGRLSTGFR</sequence>
<accession>A0A0J7KCW9</accession>
<keyword evidence="1" id="KW-0175">Coiled coil</keyword>
<evidence type="ECO:0000313" key="2">
    <source>
        <dbReference type="EMBL" id="KMQ88293.1"/>
    </source>
</evidence>
<reference evidence="2 3" key="1">
    <citation type="submission" date="2015-04" db="EMBL/GenBank/DDBJ databases">
        <title>Lasius niger genome sequencing.</title>
        <authorList>
            <person name="Konorov E.A."/>
            <person name="Nikitin M.A."/>
            <person name="Kirill M.V."/>
            <person name="Chang P."/>
        </authorList>
    </citation>
    <scope>NUCLEOTIDE SEQUENCE [LARGE SCALE GENOMIC DNA]</scope>
    <source>
        <tissue evidence="2">Whole</tissue>
    </source>
</reference>
<dbReference type="AlphaFoldDB" id="A0A0J7KCW9"/>
<organism evidence="2 3">
    <name type="scientific">Lasius niger</name>
    <name type="common">Black garden ant</name>
    <dbReference type="NCBI Taxonomy" id="67767"/>
    <lineage>
        <taxon>Eukaryota</taxon>
        <taxon>Metazoa</taxon>
        <taxon>Ecdysozoa</taxon>
        <taxon>Arthropoda</taxon>
        <taxon>Hexapoda</taxon>
        <taxon>Insecta</taxon>
        <taxon>Pterygota</taxon>
        <taxon>Neoptera</taxon>
        <taxon>Endopterygota</taxon>
        <taxon>Hymenoptera</taxon>
        <taxon>Apocrita</taxon>
        <taxon>Aculeata</taxon>
        <taxon>Formicoidea</taxon>
        <taxon>Formicidae</taxon>
        <taxon>Formicinae</taxon>
        <taxon>Lasius</taxon>
        <taxon>Lasius</taxon>
    </lineage>
</organism>
<feature type="coiled-coil region" evidence="1">
    <location>
        <begin position="34"/>
        <end position="85"/>
    </location>
</feature>
<dbReference type="Proteomes" id="UP000036403">
    <property type="component" value="Unassembled WGS sequence"/>
</dbReference>